<name>A0A3E0L803_9CHRO</name>
<accession>A0A3E0L803</accession>
<organism evidence="2 3">
    <name type="scientific">Microcystis flos-aquae TF09</name>
    <dbReference type="NCBI Taxonomy" id="2060473"/>
    <lineage>
        <taxon>Bacteria</taxon>
        <taxon>Bacillati</taxon>
        <taxon>Cyanobacteriota</taxon>
        <taxon>Cyanophyceae</taxon>
        <taxon>Oscillatoriophycideae</taxon>
        <taxon>Chroococcales</taxon>
        <taxon>Microcystaceae</taxon>
        <taxon>Microcystis</taxon>
    </lineage>
</organism>
<protein>
    <submittedName>
        <fullName evidence="2">Uncharacterized protein</fullName>
    </submittedName>
</protein>
<reference evidence="2 3" key="1">
    <citation type="submission" date="2017-10" db="EMBL/GenBank/DDBJ databases">
        <title>A large-scale comparative metagenomic study reveals the eutrophication-driven functional interactions in six Microcystis-epibionts communities.</title>
        <authorList>
            <person name="Li Q."/>
            <person name="Lin F."/>
        </authorList>
    </citation>
    <scope>NUCLEOTIDE SEQUENCE [LARGE SCALE GENOMIC DNA]</scope>
    <source>
        <strain evidence="2">TF09</strain>
    </source>
</reference>
<sequence>MTFRTSKKWKSLSLSLNQSITVANQLTARLTDKAQDHGNQSTKLYPGTKALRNSMQEVPQLLRKPQQDPLISSSSSENSGSDAIFTGAFKDSISTTMPFLCANSATITDISSLLTDTKALLRSRAKASSDFTSLRNAAKERVDILEPPKKWQ</sequence>
<dbReference type="AlphaFoldDB" id="A0A3E0L803"/>
<evidence type="ECO:0000313" key="3">
    <source>
        <dbReference type="Proteomes" id="UP000256873"/>
    </source>
</evidence>
<dbReference type="Proteomes" id="UP000256873">
    <property type="component" value="Unassembled WGS sequence"/>
</dbReference>
<proteinExistence type="predicted"/>
<comment type="caution">
    <text evidence="2">The sequence shown here is derived from an EMBL/GenBank/DDBJ whole genome shotgun (WGS) entry which is preliminary data.</text>
</comment>
<gene>
    <name evidence="2" type="ORF">DWQ54_10425</name>
</gene>
<dbReference type="EMBL" id="QQWC01000002">
    <property type="protein sequence ID" value="REJ43252.1"/>
    <property type="molecule type" value="Genomic_DNA"/>
</dbReference>
<feature type="compositionally biased region" description="Low complexity" evidence="1">
    <location>
        <begin position="72"/>
        <end position="81"/>
    </location>
</feature>
<evidence type="ECO:0000313" key="2">
    <source>
        <dbReference type="EMBL" id="REJ43252.1"/>
    </source>
</evidence>
<evidence type="ECO:0000256" key="1">
    <source>
        <dbReference type="SAM" id="MobiDB-lite"/>
    </source>
</evidence>
<feature type="region of interest" description="Disordered" evidence="1">
    <location>
        <begin position="54"/>
        <end position="81"/>
    </location>
</feature>